<dbReference type="Proteomes" id="UP000054988">
    <property type="component" value="Unassembled WGS sequence"/>
</dbReference>
<evidence type="ECO:0000256" key="1">
    <source>
        <dbReference type="SAM" id="MobiDB-lite"/>
    </source>
</evidence>
<dbReference type="AlphaFoldDB" id="A0A0W0EVL0"/>
<comment type="caution">
    <text evidence="2">The sequence shown here is derived from an EMBL/GenBank/DDBJ whole genome shotgun (WGS) entry which is preliminary data.</text>
</comment>
<evidence type="ECO:0000313" key="3">
    <source>
        <dbReference type="Proteomes" id="UP000054988"/>
    </source>
</evidence>
<feature type="compositionally biased region" description="Basic and acidic residues" evidence="1">
    <location>
        <begin position="262"/>
        <end position="278"/>
    </location>
</feature>
<feature type="compositionally biased region" description="Low complexity" evidence="1">
    <location>
        <begin position="31"/>
        <end position="46"/>
    </location>
</feature>
<evidence type="ECO:0000313" key="2">
    <source>
        <dbReference type="EMBL" id="KTB28097.1"/>
    </source>
</evidence>
<sequence>MSFYYYTETIGSNNVVNNGGQTPWITTDQTSYRSSISPGSSESTGSNNVVSNGGQTPWITTGQTSYTSSISPGSCCTFNGGTVNISATPPGSFVGQILTCSYTDSRGVRTTYNGTVVVDDRERVNRTRTRGQVRSTSRTGIVSIPGHTDSTAITATDTITLTTTYNGCDIPLYMAPPGSTVGQRLIDGVVLRRPGKRIVFNGCTVVENPPQLEQRRQRQAQNSQQRAPSTSSFNSSGRRLGAYDSYSPAGDDIPPATYDYRGSTDDVAVDHTMPRPSDELGGIMRRTQR</sequence>
<protein>
    <submittedName>
        <fullName evidence="2">Uncharacterized protein</fullName>
    </submittedName>
</protein>
<accession>A0A0W0EVL0</accession>
<gene>
    <name evidence="2" type="ORF">WG66_19300</name>
</gene>
<feature type="region of interest" description="Disordered" evidence="1">
    <location>
        <begin position="209"/>
        <end position="289"/>
    </location>
</feature>
<dbReference type="EMBL" id="LATX01002503">
    <property type="protein sequence ID" value="KTB28097.1"/>
    <property type="molecule type" value="Genomic_DNA"/>
</dbReference>
<feature type="compositionally biased region" description="Polar residues" evidence="1">
    <location>
        <begin position="227"/>
        <end position="237"/>
    </location>
</feature>
<name>A0A0W0EVL0_MONRR</name>
<reference evidence="2 3" key="1">
    <citation type="submission" date="2015-12" db="EMBL/GenBank/DDBJ databases">
        <title>Draft genome sequence of Moniliophthora roreri, the causal agent of frosty pod rot of cacao.</title>
        <authorList>
            <person name="Aime M.C."/>
            <person name="Diaz-Valderrama J.R."/>
            <person name="Kijpornyongpan T."/>
            <person name="Phillips-Mora W."/>
        </authorList>
    </citation>
    <scope>NUCLEOTIDE SEQUENCE [LARGE SCALE GENOMIC DNA]</scope>
    <source>
        <strain evidence="2 3">MCA 2952</strain>
    </source>
</reference>
<organism evidence="2 3">
    <name type="scientific">Moniliophthora roreri</name>
    <name type="common">Frosty pod rot fungus</name>
    <name type="synonym">Monilia roreri</name>
    <dbReference type="NCBI Taxonomy" id="221103"/>
    <lineage>
        <taxon>Eukaryota</taxon>
        <taxon>Fungi</taxon>
        <taxon>Dikarya</taxon>
        <taxon>Basidiomycota</taxon>
        <taxon>Agaricomycotina</taxon>
        <taxon>Agaricomycetes</taxon>
        <taxon>Agaricomycetidae</taxon>
        <taxon>Agaricales</taxon>
        <taxon>Marasmiineae</taxon>
        <taxon>Marasmiaceae</taxon>
        <taxon>Moniliophthora</taxon>
    </lineage>
</organism>
<feature type="region of interest" description="Disordered" evidence="1">
    <location>
        <begin position="30"/>
        <end position="54"/>
    </location>
</feature>
<proteinExistence type="predicted"/>